<dbReference type="InterPro" id="IPR011009">
    <property type="entry name" value="Kinase-like_dom_sf"/>
</dbReference>
<protein>
    <recommendedName>
        <fullName evidence="6">Protein kinase domain-containing protein</fullName>
    </recommendedName>
</protein>
<dbReference type="Pfam" id="PF00069">
    <property type="entry name" value="Pkinase"/>
    <property type="match status" value="1"/>
</dbReference>
<dbReference type="Proteomes" id="UP001328107">
    <property type="component" value="Unassembled WGS sequence"/>
</dbReference>
<keyword evidence="4" id="KW-0067">ATP-binding</keyword>
<evidence type="ECO:0000259" key="6">
    <source>
        <dbReference type="PROSITE" id="PS50011"/>
    </source>
</evidence>
<organism evidence="7 8">
    <name type="scientific">Pristionchus mayeri</name>
    <dbReference type="NCBI Taxonomy" id="1317129"/>
    <lineage>
        <taxon>Eukaryota</taxon>
        <taxon>Metazoa</taxon>
        <taxon>Ecdysozoa</taxon>
        <taxon>Nematoda</taxon>
        <taxon>Chromadorea</taxon>
        <taxon>Rhabditida</taxon>
        <taxon>Rhabditina</taxon>
        <taxon>Diplogasteromorpha</taxon>
        <taxon>Diplogasteroidea</taxon>
        <taxon>Neodiplogasteridae</taxon>
        <taxon>Pristionchus</taxon>
    </lineage>
</organism>
<comment type="caution">
    <text evidence="7">The sequence shown here is derived from an EMBL/GenBank/DDBJ whole genome shotgun (WGS) entry which is preliminary data.</text>
</comment>
<keyword evidence="2" id="KW-0547">Nucleotide-binding</keyword>
<name>A0AAN5CBR0_9BILA</name>
<keyword evidence="1" id="KW-0808">Transferase</keyword>
<keyword evidence="8" id="KW-1185">Reference proteome</keyword>
<dbReference type="GO" id="GO:0005737">
    <property type="term" value="C:cytoplasm"/>
    <property type="evidence" value="ECO:0007669"/>
    <property type="project" value="TreeGrafter"/>
</dbReference>
<feature type="domain" description="Protein kinase" evidence="6">
    <location>
        <begin position="1"/>
        <end position="186"/>
    </location>
</feature>
<evidence type="ECO:0000256" key="3">
    <source>
        <dbReference type="ARBA" id="ARBA00022777"/>
    </source>
</evidence>
<sequence>GSVFIYIQMQLCNYSLSSWLDENNTLDSRSLPKMKSWFKQIVEAVAYIHHNNLIHRDLKPSNILISERERLKICDLGIAAERRPEDKEESILQRSLIGTPLYMSPEQRSGKDYGSKTDVFALGLILAELCVVMTTIERPQIFNDYRAGKQCDRIRDEKTANFVATLTQVDPKNRPSSREMLDHLYLA</sequence>
<keyword evidence="3" id="KW-0418">Kinase</keyword>
<dbReference type="SMART" id="SM00220">
    <property type="entry name" value="S_TKc"/>
    <property type="match status" value="1"/>
</dbReference>
<gene>
    <name evidence="7" type="ORF">PMAYCL1PPCAC_08690</name>
</gene>
<dbReference type="FunFam" id="1.10.510.10:FF:001020">
    <property type="entry name" value="Transmembrane ion channel"/>
    <property type="match status" value="1"/>
</dbReference>
<evidence type="ECO:0000256" key="1">
    <source>
        <dbReference type="ARBA" id="ARBA00022679"/>
    </source>
</evidence>
<dbReference type="EMBL" id="BTRK01000002">
    <property type="protein sequence ID" value="GMR38495.1"/>
    <property type="molecule type" value="Genomic_DNA"/>
</dbReference>
<dbReference type="PANTHER" id="PTHR11042:SF91">
    <property type="entry name" value="EUKARYOTIC TRANSLATION INITIATION FACTOR 2-ALPHA KINASE"/>
    <property type="match status" value="1"/>
</dbReference>
<feature type="non-terminal residue" evidence="7">
    <location>
        <position position="1"/>
    </location>
</feature>
<comment type="similarity">
    <text evidence="5">Belongs to the protein kinase superfamily. Ser/Thr protein kinase family. GCN2 subfamily.</text>
</comment>
<evidence type="ECO:0000313" key="8">
    <source>
        <dbReference type="Proteomes" id="UP001328107"/>
    </source>
</evidence>
<evidence type="ECO:0000256" key="5">
    <source>
        <dbReference type="ARBA" id="ARBA00037982"/>
    </source>
</evidence>
<dbReference type="InterPro" id="IPR008271">
    <property type="entry name" value="Ser/Thr_kinase_AS"/>
</dbReference>
<proteinExistence type="inferred from homology"/>
<dbReference type="SUPFAM" id="SSF56112">
    <property type="entry name" value="Protein kinase-like (PK-like)"/>
    <property type="match status" value="1"/>
</dbReference>
<evidence type="ECO:0000256" key="2">
    <source>
        <dbReference type="ARBA" id="ARBA00022741"/>
    </source>
</evidence>
<dbReference type="PANTHER" id="PTHR11042">
    <property type="entry name" value="EUKARYOTIC TRANSLATION INITIATION FACTOR 2-ALPHA KINASE EIF2-ALPHA KINASE -RELATED"/>
    <property type="match status" value="1"/>
</dbReference>
<dbReference type="PROSITE" id="PS50011">
    <property type="entry name" value="PROTEIN_KINASE_DOM"/>
    <property type="match status" value="1"/>
</dbReference>
<evidence type="ECO:0000313" key="7">
    <source>
        <dbReference type="EMBL" id="GMR38495.1"/>
    </source>
</evidence>
<dbReference type="AlphaFoldDB" id="A0AAN5CBR0"/>
<evidence type="ECO:0000256" key="4">
    <source>
        <dbReference type="ARBA" id="ARBA00022840"/>
    </source>
</evidence>
<reference evidence="8" key="1">
    <citation type="submission" date="2022-10" db="EMBL/GenBank/DDBJ databases">
        <title>Genome assembly of Pristionchus species.</title>
        <authorList>
            <person name="Yoshida K."/>
            <person name="Sommer R.J."/>
        </authorList>
    </citation>
    <scope>NUCLEOTIDE SEQUENCE [LARGE SCALE GENOMIC DNA]</scope>
    <source>
        <strain evidence="8">RS5460</strain>
    </source>
</reference>
<dbReference type="GO" id="GO:0004694">
    <property type="term" value="F:eukaryotic translation initiation factor 2alpha kinase activity"/>
    <property type="evidence" value="ECO:0007669"/>
    <property type="project" value="TreeGrafter"/>
</dbReference>
<dbReference type="InterPro" id="IPR050339">
    <property type="entry name" value="CC_SR_Kinase"/>
</dbReference>
<dbReference type="GO" id="GO:0005634">
    <property type="term" value="C:nucleus"/>
    <property type="evidence" value="ECO:0007669"/>
    <property type="project" value="TreeGrafter"/>
</dbReference>
<accession>A0AAN5CBR0</accession>
<dbReference type="Gene3D" id="1.10.510.10">
    <property type="entry name" value="Transferase(Phosphotransferase) domain 1"/>
    <property type="match status" value="1"/>
</dbReference>
<dbReference type="PROSITE" id="PS00108">
    <property type="entry name" value="PROTEIN_KINASE_ST"/>
    <property type="match status" value="1"/>
</dbReference>
<dbReference type="GO" id="GO:0005524">
    <property type="term" value="F:ATP binding"/>
    <property type="evidence" value="ECO:0007669"/>
    <property type="project" value="UniProtKB-KW"/>
</dbReference>
<dbReference type="InterPro" id="IPR000719">
    <property type="entry name" value="Prot_kinase_dom"/>
</dbReference>